<comment type="caution">
    <text evidence="5">The sequence shown here is derived from an EMBL/GenBank/DDBJ whole genome shotgun (WGS) entry which is preliminary data.</text>
</comment>
<sequence>MSKSARTATPAYHTRPTTRVCRPISMMMPDNHPTSNLRNYRFKSLTPREVRQTHDLVYDTNLKIRTNGPKFSGDFECGNLGQVYKIGPRAYEIKMLPDPTNYYSALWFFFKVENLKPGEYFFVINGFFRDCHQHNIGVQPTAYSEHLAKRGIGWQRIGTNLNFWTFKHSIVPEYALSFNFTVLHADTMYFSFLYPYTFTDLNNYLLDSCTTNFLKPKVAPPSNISDHTPNSISNNTCSNSSNVHNSNLSGCNYNRKKACLSERDNAIINNLVMGRDVSTPRNGSICYRNANNNNFNNLNQNNVQRNNKSVNSNNNNNNVQRAFSKNQVATNSNKSNFPVINHHNLIINQNSNNSNINLTNNSNINNNNINNMNHNLGHVCITNSQQKISHSSCYNNNNLNKNNFLQDSPKKRVPQNDWFKFSILCKSPGGLDVPAIYWDADEQCCFDVNNIPRKRGKPLVVIAARLHPGESNSSYAMEGFMDFVQSNTNESKQLLTNYSLLLLPMINPDGVVCGFYRPALNGEDVNRVWKNPNEVQQSVAFNVIRILDQVTRFKPIAFLLDFHGHTAQSNCFTYGVHNPAVRMNEYERLFPKTMAKVCSLFDERNSLSMNAREFPTTMRVALHHRYQIPFAYTLEMSFGAIEIGPESSTQMTPHHYRHIGEMTGLAITKMFSSCSGPMILGRNILPPLLKSDNE</sequence>
<evidence type="ECO:0000313" key="6">
    <source>
        <dbReference type="Proteomes" id="UP000179807"/>
    </source>
</evidence>
<dbReference type="InterPro" id="IPR050821">
    <property type="entry name" value="Cytosolic_carboxypeptidase"/>
</dbReference>
<organism evidence="5 6">
    <name type="scientific">Tritrichomonas foetus</name>
    <dbReference type="NCBI Taxonomy" id="1144522"/>
    <lineage>
        <taxon>Eukaryota</taxon>
        <taxon>Metamonada</taxon>
        <taxon>Parabasalia</taxon>
        <taxon>Tritrichomonadida</taxon>
        <taxon>Tritrichomonadidae</taxon>
        <taxon>Tritrichomonas</taxon>
    </lineage>
</organism>
<protein>
    <recommendedName>
        <fullName evidence="4">Peptidase M14 domain-containing protein</fullName>
    </recommendedName>
</protein>
<gene>
    <name evidence="5" type="ORF">TRFO_40348</name>
</gene>
<dbReference type="RefSeq" id="XP_068346504.1">
    <property type="nucleotide sequence ID" value="XM_068513149.1"/>
</dbReference>
<evidence type="ECO:0000256" key="1">
    <source>
        <dbReference type="ARBA" id="ARBA00001947"/>
    </source>
</evidence>
<reference evidence="5" key="1">
    <citation type="submission" date="2016-10" db="EMBL/GenBank/DDBJ databases">
        <authorList>
            <person name="Benchimol M."/>
            <person name="Almeida L.G."/>
            <person name="Vasconcelos A.T."/>
            <person name="Perreira-Neves A."/>
            <person name="Rosa I.A."/>
            <person name="Tasca T."/>
            <person name="Bogo M.R."/>
            <person name="de Souza W."/>
        </authorList>
    </citation>
    <scope>NUCLEOTIDE SEQUENCE [LARGE SCALE GENOMIC DNA]</scope>
    <source>
        <strain evidence="5">K</strain>
    </source>
</reference>
<dbReference type="Pfam" id="PF00246">
    <property type="entry name" value="Peptidase_M14"/>
    <property type="match status" value="1"/>
</dbReference>
<dbReference type="PANTHER" id="PTHR12756">
    <property type="entry name" value="CYTOSOLIC CARBOXYPEPTIDASE"/>
    <property type="match status" value="1"/>
</dbReference>
<accession>A0A1J4J5F6</accession>
<evidence type="ECO:0000256" key="2">
    <source>
        <dbReference type="ARBA" id="ARBA00005988"/>
    </source>
</evidence>
<dbReference type="PANTHER" id="PTHR12756:SF45">
    <property type="entry name" value="CYTOSOLIC CARBOXYPEPTIDASE NNA1"/>
    <property type="match status" value="1"/>
</dbReference>
<dbReference type="GO" id="GO:0006508">
    <property type="term" value="P:proteolysis"/>
    <property type="evidence" value="ECO:0007669"/>
    <property type="project" value="InterPro"/>
</dbReference>
<dbReference type="Proteomes" id="UP000179807">
    <property type="component" value="Unassembled WGS sequence"/>
</dbReference>
<dbReference type="InterPro" id="IPR000834">
    <property type="entry name" value="Peptidase_M14"/>
</dbReference>
<comment type="cofactor">
    <cofactor evidence="1">
        <name>Zn(2+)</name>
        <dbReference type="ChEBI" id="CHEBI:29105"/>
    </cofactor>
</comment>
<dbReference type="EMBL" id="MLAK01001408">
    <property type="protein sequence ID" value="OHS93367.1"/>
    <property type="molecule type" value="Genomic_DNA"/>
</dbReference>
<dbReference type="GeneID" id="94847853"/>
<dbReference type="PROSITE" id="PS52035">
    <property type="entry name" value="PEPTIDASE_M14"/>
    <property type="match status" value="1"/>
</dbReference>
<evidence type="ECO:0000313" key="5">
    <source>
        <dbReference type="EMBL" id="OHS93367.1"/>
    </source>
</evidence>
<dbReference type="Gene3D" id="2.60.40.3120">
    <property type="match status" value="1"/>
</dbReference>
<proteinExistence type="inferred from homology"/>
<keyword evidence="6" id="KW-1185">Reference proteome</keyword>
<feature type="active site" description="Proton donor/acceptor" evidence="3">
    <location>
        <position position="635"/>
    </location>
</feature>
<comment type="similarity">
    <text evidence="2 3">Belongs to the peptidase M14 family.</text>
</comment>
<dbReference type="GO" id="GO:0008270">
    <property type="term" value="F:zinc ion binding"/>
    <property type="evidence" value="ECO:0007669"/>
    <property type="project" value="InterPro"/>
</dbReference>
<dbReference type="Gene3D" id="3.40.630.10">
    <property type="entry name" value="Zn peptidases"/>
    <property type="match status" value="1"/>
</dbReference>
<dbReference type="GO" id="GO:0004181">
    <property type="term" value="F:metallocarboxypeptidase activity"/>
    <property type="evidence" value="ECO:0007669"/>
    <property type="project" value="InterPro"/>
</dbReference>
<feature type="domain" description="Peptidase M14" evidence="4">
    <location>
        <begin position="395"/>
        <end position="663"/>
    </location>
</feature>
<name>A0A1J4J5F6_9EUKA</name>
<evidence type="ECO:0000256" key="3">
    <source>
        <dbReference type="PROSITE-ProRule" id="PRU01379"/>
    </source>
</evidence>
<dbReference type="SUPFAM" id="SSF53187">
    <property type="entry name" value="Zn-dependent exopeptidases"/>
    <property type="match status" value="1"/>
</dbReference>
<dbReference type="VEuPathDB" id="TrichDB:TRFO_40348"/>
<dbReference type="AlphaFoldDB" id="A0A1J4J5F6"/>
<dbReference type="OrthoDB" id="10253041at2759"/>
<evidence type="ECO:0000259" key="4">
    <source>
        <dbReference type="PROSITE" id="PS52035"/>
    </source>
</evidence>